<feature type="domain" description="Transposase IS204/IS1001/IS1096/IS1165 DDE" evidence="2">
    <location>
        <begin position="158"/>
        <end position="416"/>
    </location>
</feature>
<dbReference type="PANTHER" id="PTHR33498">
    <property type="entry name" value="TRANSPOSASE FOR INSERTION SEQUENCE ELEMENT IS1557"/>
    <property type="match status" value="1"/>
</dbReference>
<dbReference type="InterPro" id="IPR032877">
    <property type="entry name" value="Transposase_HTH"/>
</dbReference>
<comment type="caution">
    <text evidence="5">The sequence shown here is derived from an EMBL/GenBank/DDBJ whole genome shotgun (WGS) entry which is preliminary data.</text>
</comment>
<name>A0A5F0D0Z2_9MICO</name>
<evidence type="ECO:0000313" key="5">
    <source>
        <dbReference type="EMBL" id="TFB86185.1"/>
    </source>
</evidence>
<organism evidence="5 6">
    <name type="scientific">Cryobacterium luteum</name>
    <dbReference type="NCBI Taxonomy" id="1424661"/>
    <lineage>
        <taxon>Bacteria</taxon>
        <taxon>Bacillati</taxon>
        <taxon>Actinomycetota</taxon>
        <taxon>Actinomycetes</taxon>
        <taxon>Micrococcales</taxon>
        <taxon>Microbacteriaceae</taxon>
        <taxon>Cryobacterium</taxon>
    </lineage>
</organism>
<accession>A0A5F0D0Z2</accession>
<keyword evidence="6" id="KW-1185">Reference proteome</keyword>
<feature type="compositionally biased region" description="Basic and acidic residues" evidence="1">
    <location>
        <begin position="260"/>
        <end position="271"/>
    </location>
</feature>
<dbReference type="AlphaFoldDB" id="A0A5F0D0Z2"/>
<evidence type="ECO:0000313" key="6">
    <source>
        <dbReference type="Proteomes" id="UP000297654"/>
    </source>
</evidence>
<feature type="region of interest" description="Disordered" evidence="1">
    <location>
        <begin position="260"/>
        <end position="285"/>
    </location>
</feature>
<dbReference type="Pfam" id="PF13542">
    <property type="entry name" value="HTH_Tnp_ISL3"/>
    <property type="match status" value="1"/>
</dbReference>
<dbReference type="EMBL" id="SOFF01000038">
    <property type="protein sequence ID" value="TFB86185.1"/>
    <property type="molecule type" value="Genomic_DNA"/>
</dbReference>
<evidence type="ECO:0000259" key="2">
    <source>
        <dbReference type="Pfam" id="PF01610"/>
    </source>
</evidence>
<evidence type="ECO:0000259" key="4">
    <source>
        <dbReference type="Pfam" id="PF14690"/>
    </source>
</evidence>
<dbReference type="PANTHER" id="PTHR33498:SF1">
    <property type="entry name" value="TRANSPOSASE FOR INSERTION SEQUENCE ELEMENT IS1557"/>
    <property type="match status" value="1"/>
</dbReference>
<dbReference type="OrthoDB" id="3238779at2"/>
<dbReference type="InterPro" id="IPR047951">
    <property type="entry name" value="Transpos_ISL3"/>
</dbReference>
<feature type="domain" description="Transposase IS204/IS1001/IS1096/IS1165 zinc-finger" evidence="4">
    <location>
        <begin position="41"/>
        <end position="85"/>
    </location>
</feature>
<dbReference type="Pfam" id="PF14690">
    <property type="entry name" value="Zn_ribbon_ISL3"/>
    <property type="match status" value="1"/>
</dbReference>
<dbReference type="InterPro" id="IPR029261">
    <property type="entry name" value="Transposase_Znf"/>
</dbReference>
<dbReference type="RefSeq" id="WP_092112732.1">
    <property type="nucleotide sequence ID" value="NZ_FOCN01000033.1"/>
</dbReference>
<feature type="domain" description="Transposase IS204/IS1001/IS1096/IS1165 helix-turn-helix" evidence="3">
    <location>
        <begin position="93"/>
        <end position="142"/>
    </location>
</feature>
<gene>
    <name evidence="5" type="ORF">E3O10_14420</name>
</gene>
<sequence length="433" mass="48649">MRTLRIWRTLLGVEKTFVDDIDLDLESRILIVSVRPMASKRNRCGSCQKRSPRYDLGDGRRRWRGLDVGSIQVHLEADAPRVSCRIHGVTVAAVPWARHQSGHTLFFDDQVAWPATQTSKTAITVLMRIAWRTVGAIITRVWADTEKQYDQFADLTRIGIDEISYKRGHKYLTCVVDHDSGRLVWAAPGQDKATLATFFDALGQERSAQITHVSADGAAWIASVVADKAPNAVRCADPFHVVKWATEALDEVRRTTWNDARKAARQNDARRTRGRPAADAPARPDSARAAGIKNCRYALWKNPENLTEKQQAKLAWIVQTDPRLARAYYLKEGLRVIFKLPLHEATEALDKWVGWARRCRISSFVKLQKSIVKHRTAILASIEHGLSNGRVESMNTKIRLMTRIAFGFKSPDALIALAMLSLGGHKPVLPGRI</sequence>
<protein>
    <submittedName>
        <fullName evidence="5">ISL3 family transposase</fullName>
    </submittedName>
</protein>
<proteinExistence type="predicted"/>
<dbReference type="Proteomes" id="UP000297654">
    <property type="component" value="Unassembled WGS sequence"/>
</dbReference>
<evidence type="ECO:0000259" key="3">
    <source>
        <dbReference type="Pfam" id="PF13542"/>
    </source>
</evidence>
<evidence type="ECO:0000256" key="1">
    <source>
        <dbReference type="SAM" id="MobiDB-lite"/>
    </source>
</evidence>
<feature type="compositionally biased region" description="Low complexity" evidence="1">
    <location>
        <begin position="275"/>
        <end position="285"/>
    </location>
</feature>
<reference evidence="5 6" key="1">
    <citation type="submission" date="2019-03" db="EMBL/GenBank/DDBJ databases">
        <title>Genomics of glacier-inhabiting Cryobacterium strains.</title>
        <authorList>
            <person name="Liu Q."/>
            <person name="Xin Y.-H."/>
        </authorList>
    </citation>
    <scope>NUCLEOTIDE SEQUENCE [LARGE SCALE GENOMIC DNA]</scope>
    <source>
        <strain evidence="5 6">Hh15</strain>
    </source>
</reference>
<dbReference type="NCBIfam" id="NF033550">
    <property type="entry name" value="transpos_ISL3"/>
    <property type="match status" value="1"/>
</dbReference>
<dbReference type="InterPro" id="IPR002560">
    <property type="entry name" value="Transposase_DDE"/>
</dbReference>
<dbReference type="Pfam" id="PF01610">
    <property type="entry name" value="DDE_Tnp_ISL3"/>
    <property type="match status" value="1"/>
</dbReference>